<reference evidence="2 3" key="1">
    <citation type="submission" date="2020-01" db="EMBL/GenBank/DDBJ databases">
        <authorList>
            <consortium name="DOE Joint Genome Institute"/>
            <person name="Haridas S."/>
            <person name="Albert R."/>
            <person name="Binder M."/>
            <person name="Bloem J."/>
            <person name="Labutti K."/>
            <person name="Salamov A."/>
            <person name="Andreopoulos B."/>
            <person name="Baker S.E."/>
            <person name="Barry K."/>
            <person name="Bills G."/>
            <person name="Bluhm B.H."/>
            <person name="Cannon C."/>
            <person name="Castanera R."/>
            <person name="Culley D.E."/>
            <person name="Daum C."/>
            <person name="Ezra D."/>
            <person name="Gonzalez J.B."/>
            <person name="Henrissat B."/>
            <person name="Kuo A."/>
            <person name="Liang C."/>
            <person name="Lipzen A."/>
            <person name="Lutzoni F."/>
            <person name="Magnuson J."/>
            <person name="Mondo S."/>
            <person name="Nolan M."/>
            <person name="Ohm R."/>
            <person name="Pangilinan J."/>
            <person name="Park H.-J.H."/>
            <person name="Ramirez L."/>
            <person name="Alfaro M."/>
            <person name="Sun H."/>
            <person name="Tritt A."/>
            <person name="Yoshinaga Y."/>
            <person name="Zwiers L.-H.L."/>
            <person name="Turgeon B.G."/>
            <person name="Goodwin S.B."/>
            <person name="Spatafora J.W."/>
            <person name="Crous P.W."/>
            <person name="Grigoriev I.V."/>
        </authorList>
    </citation>
    <scope>NUCLEOTIDE SEQUENCE [LARGE SCALE GENOMIC DNA]</scope>
    <source>
        <strain evidence="2 3">CBS 611.86</strain>
    </source>
</reference>
<gene>
    <name evidence="2" type="ORF">BDV95DRAFT_600481</name>
</gene>
<evidence type="ECO:0000313" key="2">
    <source>
        <dbReference type="EMBL" id="KAF2877781.1"/>
    </source>
</evidence>
<accession>A0A7C8MIM7</accession>
<organism evidence="2 3">
    <name type="scientific">Massariosphaeria phaeospora</name>
    <dbReference type="NCBI Taxonomy" id="100035"/>
    <lineage>
        <taxon>Eukaryota</taxon>
        <taxon>Fungi</taxon>
        <taxon>Dikarya</taxon>
        <taxon>Ascomycota</taxon>
        <taxon>Pezizomycotina</taxon>
        <taxon>Dothideomycetes</taxon>
        <taxon>Pleosporomycetidae</taxon>
        <taxon>Pleosporales</taxon>
        <taxon>Pleosporales incertae sedis</taxon>
        <taxon>Massariosphaeria</taxon>
    </lineage>
</organism>
<name>A0A7C8MIM7_9PLEO</name>
<feature type="region of interest" description="Disordered" evidence="1">
    <location>
        <begin position="138"/>
        <end position="176"/>
    </location>
</feature>
<sequence>MPTWLVHGFRWPRYPIRIHVIQHNLDDAAPDYVMVPATIDALTQNFKQLYPDIMANLASLQFIEQYDPEEHTISQPYAYVCDQVHEVRLGVDIDEIRGQGVTTDAWSALVDLRDKLAPGNKVGWFVVVNGDVERFAPPIEEPVDSKTPDGFSPTSARSSLGRIEDEEDNCDQAKRQSGLKKWFGGKARKMKR</sequence>
<comment type="caution">
    <text evidence="2">The sequence shown here is derived from an EMBL/GenBank/DDBJ whole genome shotgun (WGS) entry which is preliminary data.</text>
</comment>
<evidence type="ECO:0000313" key="3">
    <source>
        <dbReference type="Proteomes" id="UP000481861"/>
    </source>
</evidence>
<evidence type="ECO:0000256" key="1">
    <source>
        <dbReference type="SAM" id="MobiDB-lite"/>
    </source>
</evidence>
<dbReference type="AlphaFoldDB" id="A0A7C8MIM7"/>
<dbReference type="EMBL" id="JAADJZ010000001">
    <property type="protein sequence ID" value="KAF2877781.1"/>
    <property type="molecule type" value="Genomic_DNA"/>
</dbReference>
<dbReference type="OrthoDB" id="371463at2759"/>
<dbReference type="Proteomes" id="UP000481861">
    <property type="component" value="Unassembled WGS sequence"/>
</dbReference>
<protein>
    <submittedName>
        <fullName evidence="2">Uncharacterized protein</fullName>
    </submittedName>
</protein>
<keyword evidence="3" id="KW-1185">Reference proteome</keyword>
<proteinExistence type="predicted"/>